<reference evidence="1 2" key="1">
    <citation type="submission" date="2021-02" db="EMBL/GenBank/DDBJ databases">
        <title>Characterization of Marinitoga sp. nov. str. BP5-C20A.</title>
        <authorList>
            <person name="Erauso G."/>
            <person name="Postec A."/>
        </authorList>
    </citation>
    <scope>NUCLEOTIDE SEQUENCE [LARGE SCALE GENOMIC DNA]</scope>
    <source>
        <strain evidence="1 2">BP5-C20A</strain>
    </source>
</reference>
<name>A0ABY8PPU9_9BACT</name>
<organism evidence="1 2">
    <name type="scientific">Marinitoga aeolica</name>
    <dbReference type="NCBI Taxonomy" id="2809031"/>
    <lineage>
        <taxon>Bacteria</taxon>
        <taxon>Thermotogati</taxon>
        <taxon>Thermotogota</taxon>
        <taxon>Thermotogae</taxon>
        <taxon>Petrotogales</taxon>
        <taxon>Petrotogaceae</taxon>
        <taxon>Marinitoga</taxon>
    </lineage>
</organism>
<sequence length="75" mass="8950">MNSDLEFWDSEIVLLCYHGTSKENAEKIRTNNEWKASEPEIEWLGKKVYILWKIIGFGLVHGQRMENIIIRIHMF</sequence>
<dbReference type="EMBL" id="CP069362">
    <property type="protein sequence ID" value="WGS64651.1"/>
    <property type="molecule type" value="Genomic_DNA"/>
</dbReference>
<protein>
    <submittedName>
        <fullName evidence="1">Uncharacterized protein</fullName>
    </submittedName>
</protein>
<proteinExistence type="predicted"/>
<gene>
    <name evidence="1" type="ORF">JRV97_09835</name>
</gene>
<evidence type="ECO:0000313" key="2">
    <source>
        <dbReference type="Proteomes" id="UP001232493"/>
    </source>
</evidence>
<dbReference type="RefSeq" id="WP_280998474.1">
    <property type="nucleotide sequence ID" value="NZ_CP069362.1"/>
</dbReference>
<evidence type="ECO:0000313" key="1">
    <source>
        <dbReference type="EMBL" id="WGS64651.1"/>
    </source>
</evidence>
<keyword evidence="2" id="KW-1185">Reference proteome</keyword>
<dbReference type="Proteomes" id="UP001232493">
    <property type="component" value="Chromosome"/>
</dbReference>
<accession>A0ABY8PPU9</accession>